<dbReference type="SUPFAM" id="SSF54534">
    <property type="entry name" value="FKBP-like"/>
    <property type="match status" value="1"/>
</dbReference>
<dbReference type="Proteomes" id="UP001154282">
    <property type="component" value="Unassembled WGS sequence"/>
</dbReference>
<keyword evidence="9 11" id="KW-0697">Rotamase</keyword>
<dbReference type="GO" id="GO:0003755">
    <property type="term" value="F:peptidyl-prolyl cis-trans isomerase activity"/>
    <property type="evidence" value="ECO:0007669"/>
    <property type="project" value="UniProtKB-KW"/>
</dbReference>
<proteinExistence type="inferred from homology"/>
<dbReference type="AlphaFoldDB" id="A0AAV0QM61"/>
<dbReference type="PANTHER" id="PTHR47833:SF2">
    <property type="entry name" value="PEPTIDYLPROLYL ISOMERASE"/>
    <property type="match status" value="1"/>
</dbReference>
<keyword evidence="7" id="KW-0809">Transit peptide</keyword>
<organism evidence="14 15">
    <name type="scientific">Linum tenue</name>
    <dbReference type="NCBI Taxonomy" id="586396"/>
    <lineage>
        <taxon>Eukaryota</taxon>
        <taxon>Viridiplantae</taxon>
        <taxon>Streptophyta</taxon>
        <taxon>Embryophyta</taxon>
        <taxon>Tracheophyta</taxon>
        <taxon>Spermatophyta</taxon>
        <taxon>Magnoliopsida</taxon>
        <taxon>eudicotyledons</taxon>
        <taxon>Gunneridae</taxon>
        <taxon>Pentapetalae</taxon>
        <taxon>rosids</taxon>
        <taxon>fabids</taxon>
        <taxon>Malpighiales</taxon>
        <taxon>Linaceae</taxon>
        <taxon>Linum</taxon>
    </lineage>
</organism>
<gene>
    <name evidence="13" type="ORF">LITE_LOCUS43882</name>
    <name evidence="14" type="ORF">LITE_LOCUS43900</name>
</gene>
<keyword evidence="10" id="KW-1015">Disulfide bond</keyword>
<feature type="domain" description="PPIase FKBP-type" evidence="12">
    <location>
        <begin position="119"/>
        <end position="218"/>
    </location>
</feature>
<dbReference type="InterPro" id="IPR001179">
    <property type="entry name" value="PPIase_FKBP_dom"/>
</dbReference>
<accession>A0AAV0QM61</accession>
<dbReference type="FunFam" id="3.10.50.40:FF:000032">
    <property type="entry name" value="Peptidylprolyl isomerase"/>
    <property type="match status" value="1"/>
</dbReference>
<evidence type="ECO:0000256" key="10">
    <source>
        <dbReference type="ARBA" id="ARBA00023157"/>
    </source>
</evidence>
<dbReference type="Pfam" id="PF00254">
    <property type="entry name" value="FKBP_C"/>
    <property type="match status" value="1"/>
</dbReference>
<dbReference type="PROSITE" id="PS50059">
    <property type="entry name" value="FKBP_PPIASE"/>
    <property type="match status" value="1"/>
</dbReference>
<evidence type="ECO:0000256" key="4">
    <source>
        <dbReference type="ARBA" id="ARBA00013194"/>
    </source>
</evidence>
<keyword evidence="6" id="KW-0934">Plastid</keyword>
<evidence type="ECO:0000256" key="1">
    <source>
        <dbReference type="ARBA" id="ARBA00000971"/>
    </source>
</evidence>
<dbReference type="EC" id="5.2.1.8" evidence="4 11"/>
<keyword evidence="15" id="KW-1185">Reference proteome</keyword>
<evidence type="ECO:0000313" key="14">
    <source>
        <dbReference type="EMBL" id="CAI0546270.1"/>
    </source>
</evidence>
<comment type="subcellular location">
    <subcellularLocation>
        <location evidence="2">Plastid</location>
        <location evidence="2">Chloroplast thylakoid lumen</location>
    </subcellularLocation>
</comment>
<evidence type="ECO:0000259" key="12">
    <source>
        <dbReference type="PROSITE" id="PS50059"/>
    </source>
</evidence>
<keyword evidence="11" id="KW-0413">Isomerase</keyword>
<dbReference type="InterPro" id="IPR044183">
    <property type="entry name" value="PNSL4/FKBP13-like"/>
</dbReference>
<evidence type="ECO:0000256" key="2">
    <source>
        <dbReference type="ARBA" id="ARBA00004456"/>
    </source>
</evidence>
<dbReference type="EMBL" id="CAMGYJ010000009">
    <property type="protein sequence ID" value="CAI0546223.1"/>
    <property type="molecule type" value="Genomic_DNA"/>
</dbReference>
<evidence type="ECO:0000256" key="9">
    <source>
        <dbReference type="ARBA" id="ARBA00023110"/>
    </source>
</evidence>
<name>A0AAV0QM61_9ROSI</name>
<comment type="similarity">
    <text evidence="3">Belongs to the FKBP-type PPIase family.</text>
</comment>
<dbReference type="Gene3D" id="3.10.50.40">
    <property type="match status" value="1"/>
</dbReference>
<keyword evidence="5" id="KW-0150">Chloroplast</keyword>
<comment type="caution">
    <text evidence="14">The sequence shown here is derived from an EMBL/GenBank/DDBJ whole genome shotgun (WGS) entry which is preliminary data.</text>
</comment>
<evidence type="ECO:0000256" key="3">
    <source>
        <dbReference type="ARBA" id="ARBA00006577"/>
    </source>
</evidence>
<dbReference type="GO" id="GO:0009543">
    <property type="term" value="C:chloroplast thylakoid lumen"/>
    <property type="evidence" value="ECO:0007669"/>
    <property type="project" value="UniProtKB-SubCell"/>
</dbReference>
<dbReference type="PANTHER" id="PTHR47833">
    <property type="entry name" value="PHOTOSYNTHETIC NDH SUBUNIT OF LUMENAL LOCATION 4, CHLOROPLASTIC"/>
    <property type="match status" value="1"/>
</dbReference>
<evidence type="ECO:0000256" key="11">
    <source>
        <dbReference type="PROSITE-ProRule" id="PRU00277"/>
    </source>
</evidence>
<evidence type="ECO:0000256" key="5">
    <source>
        <dbReference type="ARBA" id="ARBA00022528"/>
    </source>
</evidence>
<dbReference type="InterPro" id="IPR046357">
    <property type="entry name" value="PPIase_dom_sf"/>
</dbReference>
<sequence length="218" mass="22929">MNSLAFSVGRYHTPGKTKLSTTTAVKNARTTEAPTAKFPTRHQVEGSSQSQQLQLNQDQILVRRREAIGVGFAALIGAVFQGRPTAEAAETASCQFTSAPSGLAFCDKVVGTGPEAVKGQLIKAHYVGKLENGQVFDSSYNRGKPLSFRVGVGEVIQGWDQGILGGDGVPPMQAGGKRILKLPPELGYGVRGAGCRGGSCVIPPNSVLLFDVEFIGKA</sequence>
<evidence type="ECO:0000313" key="15">
    <source>
        <dbReference type="Proteomes" id="UP001154282"/>
    </source>
</evidence>
<keyword evidence="8" id="KW-0793">Thylakoid</keyword>
<dbReference type="EMBL" id="CAMGYJ010000009">
    <property type="protein sequence ID" value="CAI0546270.1"/>
    <property type="molecule type" value="Genomic_DNA"/>
</dbReference>
<evidence type="ECO:0000256" key="6">
    <source>
        <dbReference type="ARBA" id="ARBA00022640"/>
    </source>
</evidence>
<comment type="catalytic activity">
    <reaction evidence="1 11">
        <text>[protein]-peptidylproline (omega=180) = [protein]-peptidylproline (omega=0)</text>
        <dbReference type="Rhea" id="RHEA:16237"/>
        <dbReference type="Rhea" id="RHEA-COMP:10747"/>
        <dbReference type="Rhea" id="RHEA-COMP:10748"/>
        <dbReference type="ChEBI" id="CHEBI:83833"/>
        <dbReference type="ChEBI" id="CHEBI:83834"/>
        <dbReference type="EC" id="5.2.1.8"/>
    </reaction>
</comment>
<evidence type="ECO:0000256" key="8">
    <source>
        <dbReference type="ARBA" id="ARBA00023078"/>
    </source>
</evidence>
<evidence type="ECO:0000256" key="7">
    <source>
        <dbReference type="ARBA" id="ARBA00022946"/>
    </source>
</evidence>
<protein>
    <recommendedName>
        <fullName evidence="4 11">peptidylprolyl isomerase</fullName>
        <ecNumber evidence="4 11">5.2.1.8</ecNumber>
    </recommendedName>
</protein>
<evidence type="ECO:0000313" key="13">
    <source>
        <dbReference type="EMBL" id="CAI0546223.1"/>
    </source>
</evidence>
<reference evidence="14" key="1">
    <citation type="submission" date="2022-08" db="EMBL/GenBank/DDBJ databases">
        <authorList>
            <person name="Gutierrez-Valencia J."/>
        </authorList>
    </citation>
    <scope>NUCLEOTIDE SEQUENCE</scope>
</reference>